<dbReference type="SUPFAM" id="SSF52540">
    <property type="entry name" value="P-loop containing nucleoside triphosphate hydrolases"/>
    <property type="match status" value="1"/>
</dbReference>
<feature type="compositionally biased region" description="Polar residues" evidence="37">
    <location>
        <begin position="3005"/>
        <end position="3024"/>
    </location>
</feature>
<feature type="transmembrane region" description="Helical" evidence="38">
    <location>
        <begin position="770"/>
        <end position="792"/>
    </location>
</feature>
<evidence type="ECO:0000256" key="27">
    <source>
        <dbReference type="ARBA" id="ARBA00023273"/>
    </source>
</evidence>
<evidence type="ECO:0000256" key="20">
    <source>
        <dbReference type="ARBA" id="ARBA00023054"/>
    </source>
</evidence>
<dbReference type="GO" id="GO:0098703">
    <property type="term" value="P:calcium ion import across plasma membrane"/>
    <property type="evidence" value="ECO:0007669"/>
    <property type="project" value="TreeGrafter"/>
</dbReference>
<evidence type="ECO:0000256" key="12">
    <source>
        <dbReference type="ARBA" id="ARBA00022701"/>
    </source>
</evidence>
<evidence type="ECO:0000256" key="34">
    <source>
        <dbReference type="PROSITE-ProRule" id="PRU00283"/>
    </source>
</evidence>
<keyword evidence="9 33" id="KW-0853">WD repeat</keyword>
<keyword evidence="18 35" id="KW-0851">Voltage-gated channel</keyword>
<dbReference type="GO" id="GO:0007018">
    <property type="term" value="P:microtubule-based movement"/>
    <property type="evidence" value="ECO:0007669"/>
    <property type="project" value="InterPro"/>
</dbReference>
<comment type="catalytic activity">
    <reaction evidence="29">
        <text>Ca(2+)(in) = Ca(2+)(out)</text>
        <dbReference type="Rhea" id="RHEA:29671"/>
        <dbReference type="ChEBI" id="CHEBI:29108"/>
    </reaction>
</comment>
<dbReference type="CDD" id="cd01372">
    <property type="entry name" value="KISc_KIF4"/>
    <property type="match status" value="1"/>
</dbReference>
<comment type="function">
    <text evidence="35">Voltage-sensitive calcium channels (VSCC) mediate the entry of calcium ions into excitable cells and are also involved in a variety of calcium-dependent processes, including muscle contraction, hormone or neurotransmitter release, gene expression, cell motility, cell division and cell death.</text>
</comment>
<dbReference type="InterPro" id="IPR005821">
    <property type="entry name" value="Ion_trans_dom"/>
</dbReference>
<evidence type="ECO:0000256" key="14">
    <source>
        <dbReference type="ARBA" id="ARBA00022737"/>
    </source>
</evidence>
<evidence type="ECO:0000256" key="33">
    <source>
        <dbReference type="PROSITE-ProRule" id="PRU00221"/>
    </source>
</evidence>
<feature type="repeat" description="WD" evidence="33">
    <location>
        <begin position="3307"/>
        <end position="3346"/>
    </location>
</feature>
<dbReference type="Gene3D" id="1.10.287.70">
    <property type="match status" value="3"/>
</dbReference>
<feature type="compositionally biased region" description="Basic and acidic residues" evidence="37">
    <location>
        <begin position="629"/>
        <end position="650"/>
    </location>
</feature>
<dbReference type="PROSITE" id="PS50082">
    <property type="entry name" value="WD_REPEATS_2"/>
    <property type="match status" value="4"/>
</dbReference>
<dbReference type="InterPro" id="IPR005446">
    <property type="entry name" value="VDCC_L_a1su"/>
</dbReference>
<evidence type="ECO:0000256" key="2">
    <source>
        <dbReference type="ARBA" id="ARBA00004279"/>
    </source>
</evidence>
<dbReference type="GO" id="GO:0008017">
    <property type="term" value="F:microtubule binding"/>
    <property type="evidence" value="ECO:0007669"/>
    <property type="project" value="InterPro"/>
</dbReference>
<dbReference type="FunFam" id="1.10.287.70:FF:000009">
    <property type="entry name" value="Voltage-dependent L-type calcium channel subunit alpha"/>
    <property type="match status" value="1"/>
</dbReference>
<keyword evidence="15 34" id="KW-0547">Nucleotide-binding</keyword>
<feature type="region of interest" description="Disordered" evidence="37">
    <location>
        <begin position="1518"/>
        <end position="1651"/>
    </location>
</feature>
<dbReference type="Gene3D" id="6.10.250.2500">
    <property type="match status" value="1"/>
</dbReference>
<evidence type="ECO:0000256" key="16">
    <source>
        <dbReference type="ARBA" id="ARBA00022837"/>
    </source>
</evidence>
<dbReference type="PANTHER" id="PTHR45628">
    <property type="entry name" value="VOLTAGE-DEPENDENT CALCIUM CHANNEL TYPE A SUBUNIT ALPHA-1"/>
    <property type="match status" value="1"/>
</dbReference>
<feature type="transmembrane region" description="Helical" evidence="38">
    <location>
        <begin position="451"/>
        <end position="469"/>
    </location>
</feature>
<feature type="transmembrane region" description="Helical" evidence="38">
    <location>
        <begin position="1020"/>
        <end position="1040"/>
    </location>
</feature>
<evidence type="ECO:0000256" key="7">
    <source>
        <dbReference type="ARBA" id="ARBA00022553"/>
    </source>
</evidence>
<feature type="region of interest" description="Disordered" evidence="37">
    <location>
        <begin position="538"/>
        <end position="583"/>
    </location>
</feature>
<evidence type="ECO:0000313" key="40">
    <source>
        <dbReference type="EMBL" id="MXQ88093.1"/>
    </source>
</evidence>
<feature type="compositionally biased region" description="Low complexity" evidence="37">
    <location>
        <begin position="1527"/>
        <end position="1547"/>
    </location>
</feature>
<evidence type="ECO:0000256" key="11">
    <source>
        <dbReference type="ARBA" id="ARBA00022692"/>
    </source>
</evidence>
<evidence type="ECO:0000256" key="15">
    <source>
        <dbReference type="ARBA" id="ARBA00022741"/>
    </source>
</evidence>
<evidence type="ECO:0000256" key="19">
    <source>
        <dbReference type="ARBA" id="ARBA00022989"/>
    </source>
</evidence>
<feature type="transmembrane region" description="Helical" evidence="38">
    <location>
        <begin position="739"/>
        <end position="758"/>
    </location>
</feature>
<feature type="compositionally biased region" description="Acidic residues" evidence="37">
    <location>
        <begin position="681"/>
        <end position="690"/>
    </location>
</feature>
<evidence type="ECO:0000256" key="13">
    <source>
        <dbReference type="ARBA" id="ARBA00022723"/>
    </source>
</evidence>
<dbReference type="InterPro" id="IPR056532">
    <property type="entry name" value="KIF21A/B_hel_2"/>
</dbReference>
<dbReference type="GO" id="GO:0030425">
    <property type="term" value="C:dendrite"/>
    <property type="evidence" value="ECO:0007669"/>
    <property type="project" value="UniProtKB-SubCell"/>
</dbReference>
<dbReference type="Gene3D" id="1.20.120.350">
    <property type="entry name" value="Voltage-gated potassium channels. Chain C"/>
    <property type="match status" value="3"/>
</dbReference>
<feature type="transmembrane region" description="Helical" evidence="38">
    <location>
        <begin position="1228"/>
        <end position="1251"/>
    </location>
</feature>
<comment type="caution">
    <text evidence="40">The sequence shown here is derived from an EMBL/GenBank/DDBJ whole genome shotgun (WGS) entry which is preliminary data.</text>
</comment>
<evidence type="ECO:0000256" key="21">
    <source>
        <dbReference type="ARBA" id="ARBA00023065"/>
    </source>
</evidence>
<dbReference type="PRINTS" id="PR01630">
    <property type="entry name" value="LVDCCALPHA1"/>
</dbReference>
<dbReference type="Pfam" id="PF00400">
    <property type="entry name" value="WD40"/>
    <property type="match status" value="5"/>
</dbReference>
<feature type="transmembrane region" description="Helical" evidence="38">
    <location>
        <begin position="856"/>
        <end position="889"/>
    </location>
</feature>
<dbReference type="CDD" id="cd00200">
    <property type="entry name" value="WD40"/>
    <property type="match status" value="1"/>
</dbReference>
<keyword evidence="17 34" id="KW-0067">ATP-binding</keyword>
<evidence type="ECO:0000256" key="3">
    <source>
        <dbReference type="ARBA" id="ARBA00004489"/>
    </source>
</evidence>
<evidence type="ECO:0000256" key="6">
    <source>
        <dbReference type="ARBA" id="ARBA00022490"/>
    </source>
</evidence>
<evidence type="ECO:0000256" key="24">
    <source>
        <dbReference type="ARBA" id="ARBA00023175"/>
    </source>
</evidence>
<feature type="region of interest" description="Disordered" evidence="37">
    <location>
        <begin position="1"/>
        <end position="22"/>
    </location>
</feature>
<dbReference type="InterPro" id="IPR002077">
    <property type="entry name" value="VDCCAlpha1"/>
</dbReference>
<dbReference type="GO" id="GO:0030315">
    <property type="term" value="C:T-tubule"/>
    <property type="evidence" value="ECO:0007669"/>
    <property type="project" value="UniProtKB-SubCell"/>
</dbReference>
<comment type="similarity">
    <text evidence="31">Belongs to the calcium channel alpha-1 subunit (TC 1.A.1.11) family. CACNA1S subfamily.</text>
</comment>
<keyword evidence="22 38" id="KW-0472">Membrane</keyword>
<feature type="region of interest" description="Disordered" evidence="37">
    <location>
        <begin position="382"/>
        <end position="405"/>
    </location>
</feature>
<feature type="binding site" evidence="32">
    <location>
        <position position="292"/>
    </location>
    <ligand>
        <name>Ca(2+)</name>
        <dbReference type="ChEBI" id="CHEBI:29108"/>
    </ligand>
</feature>
<keyword evidence="16 32" id="KW-0106">Calcium</keyword>
<feature type="compositionally biased region" description="Low complexity" evidence="37">
    <location>
        <begin position="2321"/>
        <end position="2341"/>
    </location>
</feature>
<keyword evidence="13 32" id="KW-0479">Metal-binding</keyword>
<feature type="region of interest" description="Disordered" evidence="37">
    <location>
        <begin position="670"/>
        <end position="696"/>
    </location>
</feature>
<dbReference type="Pfam" id="PF23204">
    <property type="entry name" value="KIF21A_2nd"/>
    <property type="match status" value="1"/>
</dbReference>
<dbReference type="CDD" id="cd22262">
    <property type="entry name" value="Rcc_KIF21B"/>
    <property type="match status" value="1"/>
</dbReference>
<evidence type="ECO:0000256" key="22">
    <source>
        <dbReference type="ARBA" id="ARBA00023136"/>
    </source>
</evidence>
<feature type="transmembrane region" description="Helical" evidence="38">
    <location>
        <begin position="1052"/>
        <end position="1070"/>
    </location>
</feature>
<feature type="binding site" evidence="34">
    <location>
        <begin position="1901"/>
        <end position="1908"/>
    </location>
    <ligand>
        <name>ATP</name>
        <dbReference type="ChEBI" id="CHEBI:30616"/>
    </ligand>
</feature>
<feature type="transmembrane region" description="Helical" evidence="38">
    <location>
        <begin position="124"/>
        <end position="145"/>
    </location>
</feature>
<feature type="transmembrane region" description="Helical" evidence="38">
    <location>
        <begin position="92"/>
        <end position="112"/>
    </location>
</feature>
<dbReference type="Pfam" id="PF00225">
    <property type="entry name" value="Kinesin"/>
    <property type="match status" value="1"/>
</dbReference>
<feature type="coiled-coil region" evidence="36">
    <location>
        <begin position="2443"/>
        <end position="2625"/>
    </location>
</feature>
<dbReference type="PROSITE" id="PS00411">
    <property type="entry name" value="KINESIN_MOTOR_1"/>
    <property type="match status" value="1"/>
</dbReference>
<evidence type="ECO:0000256" key="10">
    <source>
        <dbReference type="ARBA" id="ARBA00022673"/>
    </source>
</evidence>
<evidence type="ECO:0000256" key="28">
    <source>
        <dbReference type="ARBA" id="ARBA00023303"/>
    </source>
</evidence>
<feature type="compositionally biased region" description="Acidic residues" evidence="37">
    <location>
        <begin position="2387"/>
        <end position="2397"/>
    </location>
</feature>
<dbReference type="PROSITE" id="PS00678">
    <property type="entry name" value="WD_REPEATS_1"/>
    <property type="match status" value="1"/>
</dbReference>
<keyword evidence="5" id="KW-0813">Transport</keyword>
<evidence type="ECO:0000256" key="32">
    <source>
        <dbReference type="PIRSR" id="PIRSR602077-1"/>
    </source>
</evidence>
<feature type="compositionally biased region" description="Low complexity" evidence="37">
    <location>
        <begin position="2653"/>
        <end position="2672"/>
    </location>
</feature>
<keyword evidence="8 35" id="KW-0109">Calcium transport</keyword>
<feature type="transmembrane region" description="Helical" evidence="38">
    <location>
        <begin position="55"/>
        <end position="72"/>
    </location>
</feature>
<evidence type="ECO:0000256" key="37">
    <source>
        <dbReference type="SAM" id="MobiDB-lite"/>
    </source>
</evidence>
<dbReference type="PRINTS" id="PR00167">
    <property type="entry name" value="CACHANNEL"/>
</dbReference>
<dbReference type="InterPro" id="IPR027359">
    <property type="entry name" value="Volt_channel_dom_sf"/>
</dbReference>
<dbReference type="FunFam" id="1.20.120.350:FF:000006">
    <property type="entry name" value="Voltage-dependent L-type calcium channel subunit alpha"/>
    <property type="match status" value="1"/>
</dbReference>
<keyword evidence="26" id="KW-0206">Cytoskeleton</keyword>
<feature type="transmembrane region" description="Helical" evidence="38">
    <location>
        <begin position="278"/>
        <end position="299"/>
    </location>
</feature>
<keyword evidence="24 34" id="KW-0505">Motor protein</keyword>
<dbReference type="FunFam" id="1.20.120.350:FF:000040">
    <property type="entry name" value="Voltage-dependent L-type calcium channel subunit alpha"/>
    <property type="match status" value="1"/>
</dbReference>
<dbReference type="InterPro" id="IPR050599">
    <property type="entry name" value="VDCC_alpha-1_subunit"/>
</dbReference>
<feature type="coiled-coil region" evidence="36">
    <location>
        <begin position="2740"/>
        <end position="2802"/>
    </location>
</feature>
<sequence length="3429" mass="383094">MEPAPAQDEGLRRKQAKKPVPEVLPRPPRALFCLTLQNPVRKACISIVEWKPFETIILLTIFANCVALAVYLPMPEDDNNRLNLGLEKLEYFFLIVFSIEAAMKIIAYGFLFHQDAYLRSGWNVLDFIIVFLGVFTVILEQVNLIQSNTAPMSSKGAGLDVKALRAFRVLRPLRLVSGVPSLQVVLNSIFKAMLPLFHIALLVLFMVVIYAIIGLELFKGKMHKTCYFIGTDIMATVENEKPSPCARSGSGRPCTISGSECRGGWPGPNHGITHFDNFGFSMLTVYQCITMEGWTDVLYWVNDAIGNEWPWIYFVTLILLGSFFILNLVLGVLSGEFTKEREKAKSRGTFQKLREKQQLEEDLRGYLSWITQGEVMDVDDLREGGSHGQQSAPLGGQTKCDQSGLKAAPGEVGALVTQPFPLPPCLLLSRHWRQWNRVFRWKCHDVVKSRVFYWLVILIVALNTLSIASEHHHQPLWLTHLQGETRDWRPKPMVPQSIHALCKAKERMQGTQRRKVPLPPSRSFLSQRRRQILMSDVRSNREGNDGGKCKGRITEEGRLDGRKTLGKPEHQGRQVLPSPAPRLLSGTSDILLNVFLAIAVDNLAEAESLTSAQKAKAEERRRRKMSKGLPDKSEEEKVTVAKKLEQKPKGEGIPTTAKLKIDEFESNVNEVKDPYPSADFPGDDEEDEPEVPISPRPRPLAELQLKEKAVPIPEASAFFIFSPTNKIRVLCHRIVNATWFTNFILLFILLSSAALAAEDPLRAESVRNQILGYFDIGFTSVFTVEIVLKMTTYGAFLHKGSFCRNYFNILDLVVVAVSLISMGLESSTISVVKILRVLRVLRPLRAINRAKGLKHVVQCVFVAIRTIGNIVLVTTLLQFMFACIGVQLFKAIDSHEEDKGPVYNHRVEMAIFFIIYIILIAFFMMNIFVGFVIVTFQEQGETEYKNCELDKNQRQCVQYALKARPLRCYIPKNPYQYRVWYIVTSSYFEYLMFALIMLNTICLGMQHYNQSEQMNHISDILNVAFTIIFTLEMVLKLMAFKARGYFGDPWNVFDFLIVIGSIIDVILSEIDTFLASSGGLYCLGGGCGNVDPDESARISSAFFRLFRVMRLIKLLSRAEGVRTLLWTFIKSFQALPYVALLIVMLFFIYAVIGMQMFGKIALVDGTQINRNNNFQTFPQAVPRPVPCRCATGEAWQEILLACSYGQLCDPESDYAPGEEYTCGTDFAYYYFLSFYMLCAFLIINLFVAVIMDNFDYLTRDWSILGPHHLDEFKAIWAEYDPEATGRIKHLDVVTLLRRIQPPLGFGKFCPHRVACKRLVGMNMPLNSDGTVTFNATLFALVRTALKIKTEGNFEQANEELRAIIKKVWKRTSMKLLDQVIPPIGDDEVTVGKFYATFLIQEHFRKFMRRQEEYYGYRPKKDTVQIQAGLRTIEEEAAPEIRRTISGDLTAEEELERAMVEAAMEEGIFRRTGGLFGQVDSFLERTNSLAPHMANQRPLQFTEIEMEEMESPVFLEDFPQSPSTHPLARANTNNANANVASGNGNHGNSPAFPSVHYEGELAGETETPATRGGLFGQPRGALGPHGKSRVEWPQGQLPRRRTPRAQAPAASCQHAGAESQVPEEQSPTPGSLPGEAPPGSRTEDGTPGGPAPAMALLIREALVRGGLDSLAADANFIMATGQALAEACRMEPREVEVAAAELLQGREALEGVPGARGCPGLGSSLGSLDLRRQLQERGSACAFHIWSYSWVLLLGSVQWRELVEVTQIPEFQGSHSKKTVENTQGRPAGVRCQVPPHRGDGHRLTAVKQASDRTLIRFPPITNIAICLWIRPQLSKEKIEGCHICTSVTPGEPQVLLGKDKAFTYDFVFDLDTWQEQIYSTCVSKLVEGCFEGYNATVLAYGQTGAGKTYTMGTGFDVATAEEEQGIIPRAIAHLFGGIAERKQRAQEQGVAGPEFKVSAQFLELYNEEILDLFDSARDPDARHRKSHIKIHEDASGSIYTTGVTSRLISSQEELIQCLKQGALSRTTASTQMNVQSSRSHAIFTIHLCQMRMCARPDLVNEAVSGLPDSAPPASEYETLTAKFHFVDLAGSERLKRTGATGERAKEGISINCGLLALGNVISALGDQSKKVVHVPYRDSKLTRLLQDSLGGNSQTIMIACVSPSDRDFMETLNTLKYANRARNIKNKVVVNQDKTSQQISALRAEIARLQMELMEYKAGKRVIGEDGAEGYSDLFRENALLQKENGALRLRVKAMQEAIDAINNRVTQLMSQEANLLLAKAGDGNEAIGALIQNYIREIEELRTKLLESEAMNESLRRSLSRASARSPYSLSASPAAPASSMEDASEVIRRAKQDLERLKKKEIRQRRKSPEKEAFKKRAKLRQENSEETDDNEAEEVRDPPPQAAPISLPKGRPCPHPLDPGPQHLSQRVSAPTEVNYQVDLADLTCEIEIKQKLIDELENSQRRLQTLKHQYEEKLILLQNKIRDTQLERDRVLQNLSTMECYTEEKANKIKADYEKRLREMNRDLQKLQAAQKEHARLLKNQSRYERELKKLQAEVAEMKKAKVALMKQMREEQQRRRLVETKRTREIAQLRKEQRRQEFQIRALESQKRQQEIVLRRKTQEVSALRRLAKPMSERVAGRVGPKSPVLDSGAEVSASTTSSEAESGARSVSSIVRQWDRKINHFLGSHSAPTVPGARPARKKFQKKGASQSFSKAARLKWQSLERRILDIVMQRMTIVNLEADMERLIKKREELSLMQEALRRKRERLQAESPEEEKGLQELAEEIEVLAANIDYINDSIGDCQATIVQLEETKEELDSTDTSVVISSCSLAEARLLLDNFLKASIDKGLQVAQKEAQIRLLEGRLRQTDIAGSSQNHVLLDALREKAEAHPELQALIHNVQQENGYASTDEEVSEFSEGSFSQSFTMKGSTSHDDFKFKGEPKLSAQMKAVSAECLGPPLDVSTKNITKSLASLVEIKEDGVGFSVRDPYYRDKVSRTISLPTRGSTFPRQSRGAETSPLTRRKSYDRGQPMRSTDVGFTPPSSPPTRPRNDRNVFSRLTSNQSQGSALDKSDDSDSSLSEVLRGIITPVGGAKGARTAPLQCVSMAEGHTKPVLCVDATDELLFTGSKDRSCKMWNLVTGQEIAALKGHPNNVVSIKYCRHSGLVFSVSASYIKVWDIRDSAKCVRTLTSSGQVVSGDACAAASTRTVTSGQGEHQINQIALSPAGSMLYAASGNAVRVWELSRFQPIAKLTGHIGPVMCLTAAQTTGQRDLVVTGSKDHYVKMFELGEGVTGTIGPTHNFEPPHYDGIECLAIQGDVLFSGSRDNGVKKWDLEHQELVQQIPTAHKDWVCALAFVPGRPMLLSACRAGVVKVWNVDNFTPIGEIKGHDSPINAICTNSRHIFTASSDLTVKFWSARRLPSGPH</sequence>
<feature type="domain" description="Kinesin motor" evidence="39">
    <location>
        <begin position="1822"/>
        <end position="2184"/>
    </location>
</feature>
<keyword evidence="6" id="KW-0963">Cytoplasm</keyword>
<dbReference type="PROSITE" id="PS50067">
    <property type="entry name" value="KINESIN_MOTOR_2"/>
    <property type="match status" value="1"/>
</dbReference>
<keyword evidence="21" id="KW-0406">Ion transport</keyword>
<reference evidence="40" key="1">
    <citation type="submission" date="2019-10" db="EMBL/GenBank/DDBJ databases">
        <title>The sequence and de novo assembly of the wild yak genome.</title>
        <authorList>
            <person name="Liu Y."/>
        </authorList>
    </citation>
    <scope>NUCLEOTIDE SEQUENCE [LARGE SCALE GENOMIC DNA]</scope>
    <source>
        <strain evidence="40">WY2019</strain>
    </source>
</reference>
<feature type="compositionally biased region" description="Basic and acidic residues" evidence="37">
    <location>
        <begin position="2369"/>
        <end position="2386"/>
    </location>
</feature>
<evidence type="ECO:0000256" key="31">
    <source>
        <dbReference type="ARBA" id="ARBA00061374"/>
    </source>
</evidence>
<dbReference type="Pfam" id="PF16905">
    <property type="entry name" value="GPHH"/>
    <property type="match status" value="1"/>
</dbReference>
<feature type="transmembrane region" description="Helical" evidence="38">
    <location>
        <begin position="909"/>
        <end position="936"/>
    </location>
</feature>
<keyword evidence="28" id="KW-0407">Ion channel</keyword>
<feature type="transmembrane region" description="Helical" evidence="38">
    <location>
        <begin position="987"/>
        <end position="1008"/>
    </location>
</feature>
<dbReference type="Pfam" id="PF23203">
    <property type="entry name" value="KIF21A"/>
    <property type="match status" value="1"/>
</dbReference>
<dbReference type="FunFam" id="1.20.120.350:FF:000010">
    <property type="entry name" value="Voltage-dependent L-type calcium channel subunit alpha"/>
    <property type="match status" value="1"/>
</dbReference>
<dbReference type="InterPro" id="IPR005450">
    <property type="entry name" value="VDCC_L_a1ssu"/>
</dbReference>
<dbReference type="FunFam" id="1.10.238.10:FF:000063">
    <property type="entry name" value="Voltage-dependent N-type calcium channel subunit alpha"/>
    <property type="match status" value="1"/>
</dbReference>
<proteinExistence type="inferred from homology"/>
<dbReference type="EMBL" id="VBQZ03000044">
    <property type="protein sequence ID" value="MXQ88093.1"/>
    <property type="molecule type" value="Genomic_DNA"/>
</dbReference>
<dbReference type="SMART" id="SM01062">
    <property type="entry name" value="Ca_chan_IQ"/>
    <property type="match status" value="1"/>
</dbReference>
<evidence type="ECO:0000256" key="35">
    <source>
        <dbReference type="RuleBase" id="RU003808"/>
    </source>
</evidence>
<dbReference type="GO" id="GO:0005891">
    <property type="term" value="C:voltage-gated calcium channel complex"/>
    <property type="evidence" value="ECO:0007669"/>
    <property type="project" value="InterPro"/>
</dbReference>
<name>A0A6B0RLA7_9CETA</name>
<dbReference type="SMART" id="SM00129">
    <property type="entry name" value="KISc"/>
    <property type="match status" value="1"/>
</dbReference>
<feature type="transmembrane region" description="Helical" evidence="38">
    <location>
        <begin position="196"/>
        <end position="218"/>
    </location>
</feature>
<dbReference type="InterPro" id="IPR036961">
    <property type="entry name" value="Kinesin_motor_dom_sf"/>
</dbReference>
<evidence type="ECO:0000256" key="8">
    <source>
        <dbReference type="ARBA" id="ARBA00022568"/>
    </source>
</evidence>
<feature type="region of interest" description="Disordered" evidence="37">
    <location>
        <begin position="2319"/>
        <end position="2347"/>
    </location>
</feature>
<evidence type="ECO:0000256" key="29">
    <source>
        <dbReference type="ARBA" id="ARBA00036634"/>
    </source>
</evidence>
<keyword evidence="7" id="KW-0597">Phosphoprotein</keyword>
<evidence type="ECO:0000256" key="36">
    <source>
        <dbReference type="SAM" id="Coils"/>
    </source>
</evidence>
<dbReference type="Gene3D" id="6.10.250.2180">
    <property type="match status" value="1"/>
</dbReference>
<keyword evidence="27" id="KW-0966">Cell projection</keyword>
<dbReference type="Gene3D" id="2.130.10.10">
    <property type="entry name" value="YVTN repeat-like/Quinoprotein amine dehydrogenase"/>
    <property type="match status" value="2"/>
</dbReference>
<keyword evidence="41" id="KW-1185">Reference proteome</keyword>
<comment type="similarity">
    <text evidence="34">Belongs to the TRAFAC class myosin-kinesin ATPase superfamily. Kinesin family.</text>
</comment>
<dbReference type="Pfam" id="PF08763">
    <property type="entry name" value="Ca_chan_IQ"/>
    <property type="match status" value="1"/>
</dbReference>
<feature type="compositionally biased region" description="Basic and acidic residues" evidence="37">
    <location>
        <begin position="538"/>
        <end position="572"/>
    </location>
</feature>
<dbReference type="InterPro" id="IPR036322">
    <property type="entry name" value="WD40_repeat_dom_sf"/>
</dbReference>
<evidence type="ECO:0000256" key="4">
    <source>
        <dbReference type="ARBA" id="ARBA00004624"/>
    </source>
</evidence>
<evidence type="ECO:0000256" key="26">
    <source>
        <dbReference type="ARBA" id="ARBA00023212"/>
    </source>
</evidence>
<feature type="region of interest" description="Disordered" evidence="37">
    <location>
        <begin position="2637"/>
        <end position="2672"/>
    </location>
</feature>
<keyword evidence="11 38" id="KW-0812">Transmembrane</keyword>
<keyword evidence="25" id="KW-0325">Glycoprotein</keyword>
<protein>
    <recommendedName>
        <fullName evidence="35">Voltage-dependent L-type calcium channel subunit alpha</fullName>
    </recommendedName>
</protein>
<feature type="repeat" description="WD" evidence="33">
    <location>
        <begin position="3111"/>
        <end position="3150"/>
    </location>
</feature>
<evidence type="ECO:0000256" key="1">
    <source>
        <dbReference type="ARBA" id="ARBA00004245"/>
    </source>
</evidence>
<evidence type="ECO:0000256" key="5">
    <source>
        <dbReference type="ARBA" id="ARBA00022448"/>
    </source>
</evidence>
<feature type="transmembrane region" description="Helical" evidence="38">
    <location>
        <begin position="1134"/>
        <end position="1152"/>
    </location>
</feature>
<feature type="region of interest" description="Disordered" evidence="37">
    <location>
        <begin position="3005"/>
        <end position="3058"/>
    </location>
</feature>
<keyword evidence="12" id="KW-0493">Microtubule</keyword>
<dbReference type="PRINTS" id="PR01634">
    <property type="entry name" value="LVDCCALPHA1S"/>
</dbReference>
<gene>
    <name evidence="40" type="ORF">E5288_WYG017059</name>
</gene>
<dbReference type="FunFam" id="2.130.10.10:FF:000490">
    <property type="entry name" value="Kinesin family member 21B"/>
    <property type="match status" value="1"/>
</dbReference>
<keyword evidence="20 36" id="KW-0175">Coiled coil</keyword>
<dbReference type="SUPFAM" id="SSF50978">
    <property type="entry name" value="WD40 repeat-like"/>
    <property type="match status" value="1"/>
</dbReference>
<keyword evidence="19 38" id="KW-1133">Transmembrane helix</keyword>
<dbReference type="Gene3D" id="3.40.850.10">
    <property type="entry name" value="Kinesin motor domain"/>
    <property type="match status" value="1"/>
</dbReference>
<comment type="subcellular location">
    <subcellularLocation>
        <location evidence="30">Cell membrane</location>
        <location evidence="30">Sarcolemma</location>
        <location evidence="30">T-tubule</location>
        <topology evidence="30">Multi-pass membrane protein</topology>
    </subcellularLocation>
    <subcellularLocation>
        <location evidence="3">Cell projection</location>
        <location evidence="3">Axon</location>
    </subcellularLocation>
    <subcellularLocation>
        <location evidence="2">Cell projection</location>
        <location evidence="2">Dendrite</location>
    </subcellularLocation>
    <subcellularLocation>
        <location evidence="4">Cell projection</location>
        <location evidence="4">Growth cone</location>
    </subcellularLocation>
    <subcellularLocation>
        <location evidence="1">Cytoplasm</location>
        <location evidence="1">Cytoskeleton</location>
    </subcellularLocation>
    <subcellularLocation>
        <location evidence="35">Membrane</location>
        <topology evidence="35">Multi-pass membrane protein</topology>
    </subcellularLocation>
</comment>
<dbReference type="InterPro" id="IPR031649">
    <property type="entry name" value="GPHH_dom"/>
</dbReference>
<evidence type="ECO:0000256" key="9">
    <source>
        <dbReference type="ARBA" id="ARBA00022574"/>
    </source>
</evidence>
<evidence type="ECO:0000259" key="39">
    <source>
        <dbReference type="PROSITE" id="PS50067"/>
    </source>
</evidence>
<feature type="coiled-coil region" evidence="36">
    <location>
        <begin position="2192"/>
        <end position="2219"/>
    </location>
</feature>
<dbReference type="SMART" id="SM00320">
    <property type="entry name" value="WD40"/>
    <property type="match status" value="7"/>
</dbReference>
<dbReference type="FunFam" id="1.10.287.70:FF:000007">
    <property type="entry name" value="Voltage-dependent L-type calcium channel subunit alpha"/>
    <property type="match status" value="1"/>
</dbReference>
<dbReference type="InterPro" id="IPR015943">
    <property type="entry name" value="WD40/YVTN_repeat-like_dom_sf"/>
</dbReference>
<keyword evidence="14" id="KW-0677">Repeat</keyword>
<evidence type="ECO:0000256" key="17">
    <source>
        <dbReference type="ARBA" id="ARBA00022840"/>
    </source>
</evidence>
<dbReference type="Pfam" id="PF00520">
    <property type="entry name" value="Ion_trans"/>
    <property type="match status" value="3"/>
</dbReference>
<feature type="transmembrane region" description="Helical" evidence="38">
    <location>
        <begin position="812"/>
        <end position="835"/>
    </location>
</feature>
<dbReference type="GO" id="GO:0046872">
    <property type="term" value="F:metal ion binding"/>
    <property type="evidence" value="ECO:0007669"/>
    <property type="project" value="UniProtKB-KW"/>
</dbReference>
<dbReference type="FunFam" id="2.130.10.10:FF:000233">
    <property type="entry name" value="Kinesin family member 21A"/>
    <property type="match status" value="1"/>
</dbReference>
<keyword evidence="10 35" id="KW-0107">Calcium channel</keyword>
<dbReference type="PANTHER" id="PTHR45628:SF9">
    <property type="entry name" value="VOLTAGE-DEPENDENT L-TYPE CALCIUM CHANNEL SUBUNIT ALPHA-1S"/>
    <property type="match status" value="1"/>
</dbReference>
<dbReference type="GO" id="GO:0030426">
    <property type="term" value="C:growth cone"/>
    <property type="evidence" value="ECO:0007669"/>
    <property type="project" value="UniProtKB-SubCell"/>
</dbReference>
<dbReference type="GO" id="GO:0003777">
    <property type="term" value="F:microtubule motor activity"/>
    <property type="evidence" value="ECO:0007669"/>
    <property type="project" value="InterPro"/>
</dbReference>
<dbReference type="Pfam" id="PF25764">
    <property type="entry name" value="KIF21A_4th"/>
    <property type="match status" value="1"/>
</dbReference>
<evidence type="ECO:0000256" key="38">
    <source>
        <dbReference type="SAM" id="Phobius"/>
    </source>
</evidence>
<evidence type="ECO:0000256" key="25">
    <source>
        <dbReference type="ARBA" id="ARBA00023180"/>
    </source>
</evidence>
<feature type="region of interest" description="Disordered" evidence="37">
    <location>
        <begin position="2688"/>
        <end position="2713"/>
    </location>
</feature>
<evidence type="ECO:0000256" key="30">
    <source>
        <dbReference type="ARBA" id="ARBA00037842"/>
    </source>
</evidence>
<evidence type="ECO:0000313" key="41">
    <source>
        <dbReference type="Proteomes" id="UP000322234"/>
    </source>
</evidence>
<dbReference type="InterPro" id="IPR001752">
    <property type="entry name" value="Kinesin_motor_dom"/>
</dbReference>
<dbReference type="Proteomes" id="UP000322234">
    <property type="component" value="Unassembled WGS sequence"/>
</dbReference>
<dbReference type="InterPro" id="IPR027417">
    <property type="entry name" value="P-loop_NTPase"/>
</dbReference>
<feature type="transmembrane region" description="Helical" evidence="38">
    <location>
        <begin position="311"/>
        <end position="333"/>
    </location>
</feature>
<feature type="region of interest" description="Disordered" evidence="37">
    <location>
        <begin position="2359"/>
        <end position="2428"/>
    </location>
</feature>
<dbReference type="GO" id="GO:0005524">
    <property type="term" value="F:ATP binding"/>
    <property type="evidence" value="ECO:0007669"/>
    <property type="project" value="UniProtKB-UniRule"/>
</dbReference>
<dbReference type="InterPro" id="IPR019821">
    <property type="entry name" value="Kinesin_motor_CS"/>
</dbReference>
<dbReference type="SUPFAM" id="SSF46579">
    <property type="entry name" value="Prefoldin"/>
    <property type="match status" value="1"/>
</dbReference>
<feature type="region of interest" description="Disordered" evidence="37">
    <location>
        <begin position="608"/>
        <end position="658"/>
    </location>
</feature>
<evidence type="ECO:0000256" key="23">
    <source>
        <dbReference type="ARBA" id="ARBA00023157"/>
    </source>
</evidence>
<dbReference type="SUPFAM" id="SSF81324">
    <property type="entry name" value="Voltage-gated potassium channels"/>
    <property type="match status" value="3"/>
</dbReference>
<dbReference type="InterPro" id="IPR019775">
    <property type="entry name" value="WD40_repeat_CS"/>
</dbReference>
<dbReference type="FunFam" id="3.40.850.10:FF:000011">
    <property type="entry name" value="Kinesin family member 21A"/>
    <property type="match status" value="1"/>
</dbReference>
<keyword evidence="23" id="KW-1015">Disulfide bond</keyword>
<dbReference type="InterPro" id="IPR001680">
    <property type="entry name" value="WD40_rpt"/>
</dbReference>
<dbReference type="GO" id="GO:0008331">
    <property type="term" value="F:high voltage-gated calcium channel activity"/>
    <property type="evidence" value="ECO:0007669"/>
    <property type="project" value="TreeGrafter"/>
</dbReference>
<feature type="repeat" description="WD" evidence="33">
    <location>
        <begin position="3390"/>
        <end position="3420"/>
    </location>
</feature>
<feature type="repeat" description="WD" evidence="33">
    <location>
        <begin position="3348"/>
        <end position="3389"/>
    </location>
</feature>
<accession>A0A6B0RLA7</accession>
<dbReference type="GO" id="GO:0005874">
    <property type="term" value="C:microtubule"/>
    <property type="evidence" value="ECO:0007669"/>
    <property type="project" value="UniProtKB-KW"/>
</dbReference>
<evidence type="ECO:0000256" key="18">
    <source>
        <dbReference type="ARBA" id="ARBA00022882"/>
    </source>
</evidence>
<dbReference type="InterPro" id="IPR056533">
    <property type="entry name" value="KIF21A/B_hel_1"/>
</dbReference>
<organism evidence="40 41">
    <name type="scientific">Bos mutus</name>
    <name type="common">wild yak</name>
    <dbReference type="NCBI Taxonomy" id="72004"/>
    <lineage>
        <taxon>Eukaryota</taxon>
        <taxon>Metazoa</taxon>
        <taxon>Chordata</taxon>
        <taxon>Craniata</taxon>
        <taxon>Vertebrata</taxon>
        <taxon>Euteleostomi</taxon>
        <taxon>Mammalia</taxon>
        <taxon>Eutheria</taxon>
        <taxon>Laurasiatheria</taxon>
        <taxon>Artiodactyla</taxon>
        <taxon>Ruminantia</taxon>
        <taxon>Pecora</taxon>
        <taxon>Bovidae</taxon>
        <taxon>Bovinae</taxon>
        <taxon>Bos</taxon>
    </lineage>
</organism>
<dbReference type="InterPro" id="IPR014873">
    <property type="entry name" value="VDCC_a1su_IQ"/>
</dbReference>